<dbReference type="NCBIfam" id="NF002299">
    <property type="entry name" value="PRK01222.1-6"/>
    <property type="match status" value="1"/>
</dbReference>
<comment type="pathway">
    <text evidence="2 9">Amino-acid biosynthesis; L-tryptophan biosynthesis; L-tryptophan from chorismate: step 3/5.</text>
</comment>
<dbReference type="InterPro" id="IPR001240">
    <property type="entry name" value="PRAI_dom"/>
</dbReference>
<dbReference type="HAMAP" id="MF_00135">
    <property type="entry name" value="PRAI"/>
    <property type="match status" value="1"/>
</dbReference>
<keyword evidence="5 9" id="KW-0028">Amino-acid biosynthesis</keyword>
<dbReference type="CDD" id="cd00405">
    <property type="entry name" value="PRAI"/>
    <property type="match status" value="1"/>
</dbReference>
<dbReference type="InterPro" id="IPR044643">
    <property type="entry name" value="TrpF_fam"/>
</dbReference>
<evidence type="ECO:0000313" key="12">
    <source>
        <dbReference type="Proteomes" id="UP001165395"/>
    </source>
</evidence>
<evidence type="ECO:0000256" key="3">
    <source>
        <dbReference type="ARBA" id="ARBA00012572"/>
    </source>
</evidence>
<dbReference type="GO" id="GO:0004640">
    <property type="term" value="F:phosphoribosylanthranilate isomerase activity"/>
    <property type="evidence" value="ECO:0007669"/>
    <property type="project" value="UniProtKB-EC"/>
</dbReference>
<evidence type="ECO:0000256" key="5">
    <source>
        <dbReference type="ARBA" id="ARBA00022605"/>
    </source>
</evidence>
<evidence type="ECO:0000256" key="4">
    <source>
        <dbReference type="ARBA" id="ARBA00022272"/>
    </source>
</evidence>
<gene>
    <name evidence="9" type="primary">trpF</name>
    <name evidence="11" type="ORF">LIN78_17030</name>
</gene>
<keyword evidence="7 9" id="KW-0057">Aromatic amino acid biosynthesis</keyword>
<protein>
    <recommendedName>
        <fullName evidence="4 9">N-(5'-phosphoribosyl)anthranilate isomerase</fullName>
        <shortName evidence="9">PRAI</shortName>
        <ecNumber evidence="3 9">5.3.1.24</ecNumber>
    </recommendedName>
</protein>
<comment type="caution">
    <text evidence="11">The sequence shown here is derived from an EMBL/GenBank/DDBJ whole genome shotgun (WGS) entry which is preliminary data.</text>
</comment>
<dbReference type="Proteomes" id="UP001165395">
    <property type="component" value="Unassembled WGS sequence"/>
</dbReference>
<dbReference type="EC" id="5.3.1.24" evidence="3 9"/>
<dbReference type="NCBIfam" id="NF002298">
    <property type="entry name" value="PRK01222.1-4"/>
    <property type="match status" value="1"/>
</dbReference>
<keyword evidence="6 9" id="KW-0822">Tryptophan biosynthesis</keyword>
<dbReference type="SUPFAM" id="SSF51366">
    <property type="entry name" value="Ribulose-phoshate binding barrel"/>
    <property type="match status" value="1"/>
</dbReference>
<evidence type="ECO:0000256" key="8">
    <source>
        <dbReference type="ARBA" id="ARBA00023235"/>
    </source>
</evidence>
<feature type="domain" description="N-(5'phosphoribosyl) anthranilate isomerase (PRAI)" evidence="10">
    <location>
        <begin position="5"/>
        <end position="200"/>
    </location>
</feature>
<evidence type="ECO:0000256" key="9">
    <source>
        <dbReference type="HAMAP-Rule" id="MF_00135"/>
    </source>
</evidence>
<accession>A0ABS8DC83</accession>
<dbReference type="Gene3D" id="3.20.20.70">
    <property type="entry name" value="Aldolase class I"/>
    <property type="match status" value="1"/>
</dbReference>
<evidence type="ECO:0000259" key="10">
    <source>
        <dbReference type="Pfam" id="PF00697"/>
    </source>
</evidence>
<keyword evidence="8 9" id="KW-0413">Isomerase</keyword>
<evidence type="ECO:0000256" key="1">
    <source>
        <dbReference type="ARBA" id="ARBA00001164"/>
    </source>
</evidence>
<proteinExistence type="inferred from homology"/>
<evidence type="ECO:0000256" key="2">
    <source>
        <dbReference type="ARBA" id="ARBA00004664"/>
    </source>
</evidence>
<keyword evidence="12" id="KW-1185">Reference proteome</keyword>
<comment type="catalytic activity">
    <reaction evidence="1 9">
        <text>N-(5-phospho-beta-D-ribosyl)anthranilate = 1-(2-carboxyphenylamino)-1-deoxy-D-ribulose 5-phosphate</text>
        <dbReference type="Rhea" id="RHEA:21540"/>
        <dbReference type="ChEBI" id="CHEBI:18277"/>
        <dbReference type="ChEBI" id="CHEBI:58613"/>
        <dbReference type="EC" id="5.3.1.24"/>
    </reaction>
</comment>
<dbReference type="EMBL" id="JAJBZT010000014">
    <property type="protein sequence ID" value="MCB6185253.1"/>
    <property type="molecule type" value="Genomic_DNA"/>
</dbReference>
<evidence type="ECO:0000256" key="7">
    <source>
        <dbReference type="ARBA" id="ARBA00023141"/>
    </source>
</evidence>
<comment type="similarity">
    <text evidence="9">Belongs to the TrpF family.</text>
</comment>
<evidence type="ECO:0000256" key="6">
    <source>
        <dbReference type="ARBA" id="ARBA00022822"/>
    </source>
</evidence>
<evidence type="ECO:0000313" key="11">
    <source>
        <dbReference type="EMBL" id="MCB6185253.1"/>
    </source>
</evidence>
<dbReference type="InterPro" id="IPR011060">
    <property type="entry name" value="RibuloseP-bd_barrel"/>
</dbReference>
<sequence>MRTRVKICGITNKEDLAAACLAGADAVGFVFYPPSPRAITIEQLLGFIETIPAFVTKVGLFVNESPEVVKETARVLKLDLLQFHGDESADYCQQFNQSYIKAVRVKPGLNLIQYAKEFKNASGLLLDAFVPGIPGGTGEKFDWDLIPTNLDLPVILAGGLDDLNVAEAIQKVKPWAVDVSGGVERQKGLKDHQKIFAFVNAVNQA</sequence>
<dbReference type="PANTHER" id="PTHR42894:SF1">
    <property type="entry name" value="N-(5'-PHOSPHORIBOSYL)ANTHRANILATE ISOMERASE"/>
    <property type="match status" value="1"/>
</dbReference>
<dbReference type="Pfam" id="PF00697">
    <property type="entry name" value="PRAI"/>
    <property type="match status" value="1"/>
</dbReference>
<reference evidence="11" key="1">
    <citation type="submission" date="2021-10" db="EMBL/GenBank/DDBJ databases">
        <title>The complete genome sequence of Leeia sp. TBRC 13508.</title>
        <authorList>
            <person name="Charoenyingcharoen P."/>
            <person name="Yukphan P."/>
        </authorList>
    </citation>
    <scope>NUCLEOTIDE SEQUENCE</scope>
    <source>
        <strain evidence="11">TBRC 13508</strain>
    </source>
</reference>
<dbReference type="RefSeq" id="WP_227182085.1">
    <property type="nucleotide sequence ID" value="NZ_JAJBZT010000014.1"/>
</dbReference>
<name>A0ABS8DC83_9NEIS</name>
<organism evidence="11 12">
    <name type="scientific">Leeia speluncae</name>
    <dbReference type="NCBI Taxonomy" id="2884804"/>
    <lineage>
        <taxon>Bacteria</taxon>
        <taxon>Pseudomonadati</taxon>
        <taxon>Pseudomonadota</taxon>
        <taxon>Betaproteobacteria</taxon>
        <taxon>Neisseriales</taxon>
        <taxon>Leeiaceae</taxon>
        <taxon>Leeia</taxon>
    </lineage>
</organism>
<dbReference type="PANTHER" id="PTHR42894">
    <property type="entry name" value="N-(5'-PHOSPHORIBOSYL)ANTHRANILATE ISOMERASE"/>
    <property type="match status" value="1"/>
</dbReference>
<dbReference type="InterPro" id="IPR013785">
    <property type="entry name" value="Aldolase_TIM"/>
</dbReference>